<evidence type="ECO:0000256" key="1">
    <source>
        <dbReference type="SAM" id="MobiDB-lite"/>
    </source>
</evidence>
<sequence length="129" mass="14448">MITEEEQDKLDEDENNHSQVEEEKKHKSSEVEVSDNVCDAAEESGLIQQRRSGGNSNQEFPAMQNEVSYSSDPGVHRKDVKKKNNGKWTPGGCVIAPIFEKTDSLTGGLLHVNDDSILKEVAQSDDRFW</sequence>
<keyword evidence="3" id="KW-1185">Reference proteome</keyword>
<evidence type="ECO:0000313" key="3">
    <source>
        <dbReference type="Proteomes" id="UP001176941"/>
    </source>
</evidence>
<evidence type="ECO:0000313" key="2">
    <source>
        <dbReference type="EMBL" id="CAI9155906.1"/>
    </source>
</evidence>
<feature type="compositionally biased region" description="Polar residues" evidence="1">
    <location>
        <begin position="46"/>
        <end position="71"/>
    </location>
</feature>
<name>A0ABN8Y3Q0_RANTA</name>
<feature type="compositionally biased region" description="Acidic residues" evidence="1">
    <location>
        <begin position="1"/>
        <end position="14"/>
    </location>
</feature>
<feature type="compositionally biased region" description="Basic and acidic residues" evidence="1">
    <location>
        <begin position="15"/>
        <end position="30"/>
    </location>
</feature>
<gene>
    <name evidence="2" type="ORF">MRATA1EN1_LOCUS4868</name>
</gene>
<dbReference type="Proteomes" id="UP001176941">
    <property type="component" value="Chromosome 13"/>
</dbReference>
<accession>A0ABN8Y3Q0</accession>
<dbReference type="EMBL" id="OX459949">
    <property type="protein sequence ID" value="CAI9155906.1"/>
    <property type="molecule type" value="Genomic_DNA"/>
</dbReference>
<feature type="region of interest" description="Disordered" evidence="1">
    <location>
        <begin position="1"/>
        <end position="87"/>
    </location>
</feature>
<organism evidence="2 3">
    <name type="scientific">Rangifer tarandus platyrhynchus</name>
    <name type="common">Svalbard reindeer</name>
    <dbReference type="NCBI Taxonomy" id="3082113"/>
    <lineage>
        <taxon>Eukaryota</taxon>
        <taxon>Metazoa</taxon>
        <taxon>Chordata</taxon>
        <taxon>Craniata</taxon>
        <taxon>Vertebrata</taxon>
        <taxon>Euteleostomi</taxon>
        <taxon>Mammalia</taxon>
        <taxon>Eutheria</taxon>
        <taxon>Laurasiatheria</taxon>
        <taxon>Artiodactyla</taxon>
        <taxon>Ruminantia</taxon>
        <taxon>Pecora</taxon>
        <taxon>Cervidae</taxon>
        <taxon>Odocoileinae</taxon>
        <taxon>Rangifer</taxon>
    </lineage>
</organism>
<proteinExistence type="predicted"/>
<protein>
    <submittedName>
        <fullName evidence="2">Uncharacterized protein</fullName>
    </submittedName>
</protein>
<reference evidence="2" key="1">
    <citation type="submission" date="2023-04" db="EMBL/GenBank/DDBJ databases">
        <authorList>
            <consortium name="ELIXIR-Norway"/>
        </authorList>
    </citation>
    <scope>NUCLEOTIDE SEQUENCE [LARGE SCALE GENOMIC DNA]</scope>
</reference>